<proteinExistence type="predicted"/>
<name>A0A2Z6MXZ6_TRISU</name>
<reference evidence="2" key="1">
    <citation type="journal article" date="2017" name="Front. Plant Sci.">
        <title>Climate Clever Clovers: New Paradigm to Reduce the Environmental Footprint of Ruminants by Breeding Low Methanogenic Forages Utilizing Haplotype Variation.</title>
        <authorList>
            <person name="Kaur P."/>
            <person name="Appels R."/>
            <person name="Bayer P.E."/>
            <person name="Keeble-Gagnere G."/>
            <person name="Wang J."/>
            <person name="Hirakawa H."/>
            <person name="Shirasawa K."/>
            <person name="Vercoe P."/>
            <person name="Stefanova K."/>
            <person name="Durmic Z."/>
            <person name="Nichols P."/>
            <person name="Revell C."/>
            <person name="Isobe S.N."/>
            <person name="Edwards D."/>
            <person name="Erskine W."/>
        </authorList>
    </citation>
    <scope>NUCLEOTIDE SEQUENCE [LARGE SCALE GENOMIC DNA]</scope>
    <source>
        <strain evidence="2">cv. Daliak</strain>
    </source>
</reference>
<dbReference type="EMBL" id="DF973376">
    <property type="protein sequence ID" value="GAU28605.1"/>
    <property type="molecule type" value="Genomic_DNA"/>
</dbReference>
<keyword evidence="2" id="KW-1185">Reference proteome</keyword>
<protein>
    <submittedName>
        <fullName evidence="1">Uncharacterized protein</fullName>
    </submittedName>
</protein>
<dbReference type="Proteomes" id="UP000242715">
    <property type="component" value="Unassembled WGS sequence"/>
</dbReference>
<evidence type="ECO:0000313" key="1">
    <source>
        <dbReference type="EMBL" id="GAU28605.1"/>
    </source>
</evidence>
<evidence type="ECO:0000313" key="2">
    <source>
        <dbReference type="Proteomes" id="UP000242715"/>
    </source>
</evidence>
<accession>A0A2Z6MXZ6</accession>
<gene>
    <name evidence="1" type="ORF">TSUD_55490</name>
</gene>
<organism evidence="1 2">
    <name type="scientific">Trifolium subterraneum</name>
    <name type="common">Subterranean clover</name>
    <dbReference type="NCBI Taxonomy" id="3900"/>
    <lineage>
        <taxon>Eukaryota</taxon>
        <taxon>Viridiplantae</taxon>
        <taxon>Streptophyta</taxon>
        <taxon>Embryophyta</taxon>
        <taxon>Tracheophyta</taxon>
        <taxon>Spermatophyta</taxon>
        <taxon>Magnoliopsida</taxon>
        <taxon>eudicotyledons</taxon>
        <taxon>Gunneridae</taxon>
        <taxon>Pentapetalae</taxon>
        <taxon>rosids</taxon>
        <taxon>fabids</taxon>
        <taxon>Fabales</taxon>
        <taxon>Fabaceae</taxon>
        <taxon>Papilionoideae</taxon>
        <taxon>50 kb inversion clade</taxon>
        <taxon>NPAAA clade</taxon>
        <taxon>Hologalegina</taxon>
        <taxon>IRL clade</taxon>
        <taxon>Trifolieae</taxon>
        <taxon>Trifolium</taxon>
    </lineage>
</organism>
<sequence length="63" mass="6401">MHQLAAYVGDIISLSILFTDLHYACSATGNPLITTASKGVVPLSSLSSSSLGFISVGPGEMCA</sequence>
<dbReference type="AlphaFoldDB" id="A0A2Z6MXZ6"/>